<dbReference type="PANTHER" id="PTHR43503">
    <property type="entry name" value="MCG48959-RELATED"/>
    <property type="match status" value="1"/>
</dbReference>
<accession>A0A091CKY1</accession>
<sequence length="163" mass="17619">MSPQKTYCFPIIDDENQDLVILLGMLDPAEKDEKGMPLTAHVVFVYGPNKKLKLSTLFPATIGRNIEEILRVAVSLQLTAEEGVAILVDCKDGDGGTILPAIPEEEAKNFSLKDSSPKDSHLARDISTTLSSLRSEKLRLSLLAQHSEPGDASCSSCFPAPVP</sequence>
<dbReference type="GO" id="GO:0045454">
    <property type="term" value="P:cell redox homeostasis"/>
    <property type="evidence" value="ECO:0007669"/>
    <property type="project" value="TreeGrafter"/>
</dbReference>
<evidence type="ECO:0000313" key="1">
    <source>
        <dbReference type="EMBL" id="KFO18387.1"/>
    </source>
</evidence>
<keyword evidence="2" id="KW-1185">Reference proteome</keyword>
<dbReference type="AlphaFoldDB" id="A0A091CKY1"/>
<reference evidence="1 2" key="1">
    <citation type="submission" date="2013-11" db="EMBL/GenBank/DDBJ databases">
        <title>The Damaraland mole rat (Fukomys damarensis) genome and evolution of African mole rats.</title>
        <authorList>
            <person name="Gladyshev V.N."/>
            <person name="Fang X."/>
        </authorList>
    </citation>
    <scope>NUCLEOTIDE SEQUENCE [LARGE SCALE GENOMIC DNA]</scope>
    <source>
        <tissue evidence="1">Liver</tissue>
    </source>
</reference>
<name>A0A091CKY1_FUKDA</name>
<dbReference type="InterPro" id="IPR036249">
    <property type="entry name" value="Thioredoxin-like_sf"/>
</dbReference>
<evidence type="ECO:0000313" key="2">
    <source>
        <dbReference type="Proteomes" id="UP000028990"/>
    </source>
</evidence>
<proteinExistence type="predicted"/>
<dbReference type="Gene3D" id="3.40.30.10">
    <property type="entry name" value="Glutaredoxin"/>
    <property type="match status" value="1"/>
</dbReference>
<dbReference type="SUPFAM" id="SSF52833">
    <property type="entry name" value="Thioredoxin-like"/>
    <property type="match status" value="1"/>
</dbReference>
<protein>
    <submittedName>
        <fullName evidence="1">Peroxiredoxin-6</fullName>
    </submittedName>
</protein>
<dbReference type="PANTHER" id="PTHR43503:SF4">
    <property type="entry name" value="PEROXIREDOXIN-6"/>
    <property type="match status" value="1"/>
</dbReference>
<gene>
    <name evidence="1" type="ORF">H920_20224</name>
</gene>
<dbReference type="Proteomes" id="UP000028990">
    <property type="component" value="Unassembled WGS sequence"/>
</dbReference>
<dbReference type="EMBL" id="KN125424">
    <property type="protein sequence ID" value="KFO18387.1"/>
    <property type="molecule type" value="Genomic_DNA"/>
</dbReference>
<dbReference type="GO" id="GO:0005739">
    <property type="term" value="C:mitochondrion"/>
    <property type="evidence" value="ECO:0007669"/>
    <property type="project" value="TreeGrafter"/>
</dbReference>
<organism evidence="1 2">
    <name type="scientific">Fukomys damarensis</name>
    <name type="common">Damaraland mole rat</name>
    <name type="synonym">Cryptomys damarensis</name>
    <dbReference type="NCBI Taxonomy" id="885580"/>
    <lineage>
        <taxon>Eukaryota</taxon>
        <taxon>Metazoa</taxon>
        <taxon>Chordata</taxon>
        <taxon>Craniata</taxon>
        <taxon>Vertebrata</taxon>
        <taxon>Euteleostomi</taxon>
        <taxon>Mammalia</taxon>
        <taxon>Eutheria</taxon>
        <taxon>Euarchontoglires</taxon>
        <taxon>Glires</taxon>
        <taxon>Rodentia</taxon>
        <taxon>Hystricomorpha</taxon>
        <taxon>Bathyergidae</taxon>
        <taxon>Fukomys</taxon>
    </lineage>
</organism>
<dbReference type="Gene3D" id="3.30.1020.10">
    <property type="entry name" value="Antioxidant, Horf6, Chain A, domain2"/>
    <property type="match status" value="1"/>
</dbReference>
<dbReference type="GO" id="GO:0005829">
    <property type="term" value="C:cytosol"/>
    <property type="evidence" value="ECO:0007669"/>
    <property type="project" value="TreeGrafter"/>
</dbReference>